<dbReference type="AlphaFoldDB" id="C2G3E9"/>
<feature type="transmembrane region" description="Helical" evidence="1">
    <location>
        <begin position="12"/>
        <end position="38"/>
    </location>
</feature>
<comment type="caution">
    <text evidence="2">The sequence shown here is derived from an EMBL/GenBank/DDBJ whole genome shotgun (WGS) entry which is preliminary data.</text>
</comment>
<keyword evidence="1" id="KW-1133">Transmembrane helix</keyword>
<feature type="transmembrane region" description="Helical" evidence="1">
    <location>
        <begin position="44"/>
        <end position="64"/>
    </location>
</feature>
<evidence type="ECO:0008006" key="4">
    <source>
        <dbReference type="Google" id="ProtNLM"/>
    </source>
</evidence>
<evidence type="ECO:0000313" key="3">
    <source>
        <dbReference type="Proteomes" id="UP000006241"/>
    </source>
</evidence>
<keyword evidence="1" id="KW-0472">Membrane</keyword>
<dbReference type="Proteomes" id="UP000006241">
    <property type="component" value="Unassembled WGS sequence"/>
</dbReference>
<proteinExistence type="predicted"/>
<reference evidence="2 3" key="1">
    <citation type="submission" date="2009-01" db="EMBL/GenBank/DDBJ databases">
        <authorList>
            <person name="Qin X."/>
            <person name="Bachman B."/>
            <person name="Battles P."/>
            <person name="Bell A."/>
            <person name="Bess C."/>
            <person name="Bickham C."/>
            <person name="Chaboub L."/>
            <person name="Chen D."/>
            <person name="Coyle M."/>
            <person name="Deiros D.R."/>
            <person name="Dinh H."/>
            <person name="Forbes L."/>
            <person name="Fowler G."/>
            <person name="Francisco L."/>
            <person name="Fu Q."/>
            <person name="Gubbala S."/>
            <person name="Hale W."/>
            <person name="Han Y."/>
            <person name="Hemphill L."/>
            <person name="Highlander S.K."/>
            <person name="Hirani K."/>
            <person name="Hogues M."/>
            <person name="Jackson L."/>
            <person name="Jakkamsetti A."/>
            <person name="Javaid M."/>
            <person name="Jiang H."/>
            <person name="Korchina V."/>
            <person name="Kovar C."/>
            <person name="Lara F."/>
            <person name="Lee S."/>
            <person name="Mata R."/>
            <person name="Mathew T."/>
            <person name="Moen C."/>
            <person name="Morales K."/>
            <person name="Munidasa M."/>
            <person name="Nazareth L."/>
            <person name="Ngo R."/>
            <person name="Nguyen L."/>
            <person name="Okwuonu G."/>
            <person name="Ongeri F."/>
            <person name="Patil S."/>
            <person name="Petrosino J."/>
            <person name="Pham C."/>
            <person name="Pham P."/>
            <person name="Pu L.-L."/>
            <person name="Puazo M."/>
            <person name="Raj R."/>
            <person name="Reid J."/>
            <person name="Rouhana J."/>
            <person name="Saada N."/>
            <person name="Shang Y."/>
            <person name="Simmons D."/>
            <person name="Thornton R."/>
            <person name="Warren J."/>
            <person name="Weissenberger G."/>
            <person name="Zhang J."/>
            <person name="Zhang L."/>
            <person name="Zhou C."/>
            <person name="Zhu D."/>
            <person name="Muzny D."/>
            <person name="Worley K."/>
            <person name="Gibbs R."/>
        </authorList>
    </citation>
    <scope>NUCLEOTIDE SEQUENCE [LARGE SCALE GENOMIC DNA]</scope>
    <source>
        <strain evidence="2 3">ATCC 33300</strain>
    </source>
</reference>
<gene>
    <name evidence="2" type="ORF">HMPREF0765_4105</name>
</gene>
<name>C2G3E9_SPHSI</name>
<organism evidence="2 3">
    <name type="scientific">Sphingobacterium spiritivorum ATCC 33300</name>
    <dbReference type="NCBI Taxonomy" id="525372"/>
    <lineage>
        <taxon>Bacteria</taxon>
        <taxon>Pseudomonadati</taxon>
        <taxon>Bacteroidota</taxon>
        <taxon>Sphingobacteriia</taxon>
        <taxon>Sphingobacteriales</taxon>
        <taxon>Sphingobacteriaceae</taxon>
        <taxon>Sphingobacterium</taxon>
    </lineage>
</organism>
<evidence type="ECO:0000313" key="2">
    <source>
        <dbReference type="EMBL" id="EEI90154.1"/>
    </source>
</evidence>
<sequence length="168" mass="19583">MLLIRTKMNKHKSAIVTFVLLLCFLIFLITGFSIAAFYDYRAGIALVLLLLYCIFVFRALLWYLMGEETIGIDQNHLIIVKKAGFFTQSRRFDLQKIKDLKYENHPYSFMDFFVSRTALTSLAAYGVIAFEYDKIQRIGIGIEKEEAERIIVLIKMSLKANKHRQMTH</sequence>
<protein>
    <recommendedName>
        <fullName evidence="4">DUF304 domain-containing protein</fullName>
    </recommendedName>
</protein>
<keyword evidence="1" id="KW-0812">Transmembrane</keyword>
<accession>C2G3E9</accession>
<dbReference type="EMBL" id="ACHB01000092">
    <property type="protein sequence ID" value="EEI90154.1"/>
    <property type="molecule type" value="Genomic_DNA"/>
</dbReference>
<evidence type="ECO:0000256" key="1">
    <source>
        <dbReference type="SAM" id="Phobius"/>
    </source>
</evidence>
<dbReference type="HOGENOM" id="CLU_1626019_0_0_10"/>